<evidence type="ECO:0000256" key="1">
    <source>
        <dbReference type="SAM" id="Coils"/>
    </source>
</evidence>
<dbReference type="Proteomes" id="UP000623842">
    <property type="component" value="Unassembled WGS sequence"/>
</dbReference>
<evidence type="ECO:0000256" key="2">
    <source>
        <dbReference type="SAM" id="Phobius"/>
    </source>
</evidence>
<accession>A0A919BIS1</accession>
<reference evidence="3" key="1">
    <citation type="journal article" date="2014" name="Int. J. Syst. Evol. Microbiol.">
        <title>Complete genome sequence of Corynebacterium casei LMG S-19264T (=DSM 44701T), isolated from a smear-ripened cheese.</title>
        <authorList>
            <consortium name="US DOE Joint Genome Institute (JGI-PGF)"/>
            <person name="Walter F."/>
            <person name="Albersmeier A."/>
            <person name="Kalinowski J."/>
            <person name="Ruckert C."/>
        </authorList>
    </citation>
    <scope>NUCLEOTIDE SEQUENCE</scope>
    <source>
        <strain evidence="3">KCTC 42731</strain>
    </source>
</reference>
<keyword evidence="4" id="KW-1185">Reference proteome</keyword>
<gene>
    <name evidence="3" type="ORF">GCM10017161_20140</name>
</gene>
<dbReference type="AlphaFoldDB" id="A0A919BIS1"/>
<organism evidence="3 4">
    <name type="scientific">Thalassotalea marina</name>
    <dbReference type="NCBI Taxonomy" id="1673741"/>
    <lineage>
        <taxon>Bacteria</taxon>
        <taxon>Pseudomonadati</taxon>
        <taxon>Pseudomonadota</taxon>
        <taxon>Gammaproteobacteria</taxon>
        <taxon>Alteromonadales</taxon>
        <taxon>Colwelliaceae</taxon>
        <taxon>Thalassotalea</taxon>
    </lineage>
</organism>
<keyword evidence="2" id="KW-0812">Transmembrane</keyword>
<keyword evidence="1" id="KW-0175">Coiled coil</keyword>
<protein>
    <submittedName>
        <fullName evidence="3">Uncharacterized protein</fullName>
    </submittedName>
</protein>
<dbReference type="EMBL" id="BNCK01000004">
    <property type="protein sequence ID" value="GHF92066.1"/>
    <property type="molecule type" value="Genomic_DNA"/>
</dbReference>
<reference evidence="3" key="2">
    <citation type="submission" date="2020-09" db="EMBL/GenBank/DDBJ databases">
        <authorList>
            <person name="Sun Q."/>
            <person name="Kim S."/>
        </authorList>
    </citation>
    <scope>NUCLEOTIDE SEQUENCE</scope>
    <source>
        <strain evidence="3">KCTC 42731</strain>
    </source>
</reference>
<keyword evidence="2" id="KW-1133">Transmembrane helix</keyword>
<name>A0A919BIS1_9GAMM</name>
<keyword evidence="2" id="KW-0472">Membrane</keyword>
<feature type="coiled-coil region" evidence="1">
    <location>
        <begin position="58"/>
        <end position="85"/>
    </location>
</feature>
<dbReference type="RefSeq" id="WP_189769955.1">
    <property type="nucleotide sequence ID" value="NZ_BNCK01000004.1"/>
</dbReference>
<evidence type="ECO:0000313" key="4">
    <source>
        <dbReference type="Proteomes" id="UP000623842"/>
    </source>
</evidence>
<sequence>MIELNYLKVGLTIFISIFLSLLSYHFFEKYLLVTKQEKVTPVIYQQPNDFSKTALQIQKQSLEQIKQIRELNKEERNRINSIRRTNDETCQYWRSQYQKNYNDYNRSQMQSACSRAAND</sequence>
<evidence type="ECO:0000313" key="3">
    <source>
        <dbReference type="EMBL" id="GHF92066.1"/>
    </source>
</evidence>
<feature type="transmembrane region" description="Helical" evidence="2">
    <location>
        <begin position="6"/>
        <end position="27"/>
    </location>
</feature>
<comment type="caution">
    <text evidence="3">The sequence shown here is derived from an EMBL/GenBank/DDBJ whole genome shotgun (WGS) entry which is preliminary data.</text>
</comment>
<proteinExistence type="predicted"/>